<dbReference type="Proteomes" id="UP001163850">
    <property type="component" value="Unassembled WGS sequence"/>
</dbReference>
<protein>
    <recommendedName>
        <fullName evidence="2">DUF6533 domain-containing protein</fullName>
    </recommendedName>
</protein>
<evidence type="ECO:0000313" key="4">
    <source>
        <dbReference type="Proteomes" id="UP001163850"/>
    </source>
</evidence>
<keyword evidence="1" id="KW-0472">Membrane</keyword>
<evidence type="ECO:0000259" key="2">
    <source>
        <dbReference type="Pfam" id="PF20151"/>
    </source>
</evidence>
<organism evidence="3 4">
    <name type="scientific">Lentinula detonsa</name>
    <dbReference type="NCBI Taxonomy" id="2804962"/>
    <lineage>
        <taxon>Eukaryota</taxon>
        <taxon>Fungi</taxon>
        <taxon>Dikarya</taxon>
        <taxon>Basidiomycota</taxon>
        <taxon>Agaricomycotina</taxon>
        <taxon>Agaricomycetes</taxon>
        <taxon>Agaricomycetidae</taxon>
        <taxon>Agaricales</taxon>
        <taxon>Marasmiineae</taxon>
        <taxon>Omphalotaceae</taxon>
        <taxon>Lentinula</taxon>
    </lineage>
</organism>
<feature type="domain" description="DUF6533" evidence="2">
    <location>
        <begin position="18"/>
        <end position="64"/>
    </location>
</feature>
<keyword evidence="1" id="KW-0812">Transmembrane</keyword>
<dbReference type="EMBL" id="MU802053">
    <property type="protein sequence ID" value="KAJ3982666.1"/>
    <property type="molecule type" value="Genomic_DNA"/>
</dbReference>
<dbReference type="AlphaFoldDB" id="A0AA38PWM4"/>
<comment type="caution">
    <text evidence="3">The sequence shown here is derived from an EMBL/GenBank/DDBJ whole genome shotgun (WGS) entry which is preliminary data.</text>
</comment>
<dbReference type="InterPro" id="IPR045340">
    <property type="entry name" value="DUF6533"/>
</dbReference>
<name>A0AA38PWM4_9AGAR</name>
<sequence>MSELSASNIQIQVNWDHYVELIEFVILIYDYLLTFDIEIERFWKRDTKRFASILFFINRYMTLLGNIPIVLLFFWPEPGMYAIYGGDRRIAAFLSVVLTAMVVNNGVQLYHADRTDLGAVDPPSAAAQISREHSEFFKRTDTKKFVVCTVSVNDSF</sequence>
<dbReference type="Pfam" id="PF20151">
    <property type="entry name" value="DUF6533"/>
    <property type="match status" value="1"/>
</dbReference>
<keyword evidence="1" id="KW-1133">Transmembrane helix</keyword>
<reference evidence="3" key="1">
    <citation type="submission" date="2022-08" db="EMBL/GenBank/DDBJ databases">
        <authorList>
            <consortium name="DOE Joint Genome Institute"/>
            <person name="Min B."/>
            <person name="Riley R."/>
            <person name="Sierra-Patev S."/>
            <person name="Naranjo-Ortiz M."/>
            <person name="Looney B."/>
            <person name="Konkel Z."/>
            <person name="Slot J.C."/>
            <person name="Sakamoto Y."/>
            <person name="Steenwyk J.L."/>
            <person name="Rokas A."/>
            <person name="Carro J."/>
            <person name="Camarero S."/>
            <person name="Ferreira P."/>
            <person name="Molpeceres G."/>
            <person name="Ruiz-Duenas F.J."/>
            <person name="Serrano A."/>
            <person name="Henrissat B."/>
            <person name="Drula E."/>
            <person name="Hughes K.W."/>
            <person name="Mata J.L."/>
            <person name="Ishikawa N.K."/>
            <person name="Vargas-Isla R."/>
            <person name="Ushijima S."/>
            <person name="Smith C.A."/>
            <person name="Ahrendt S."/>
            <person name="Andreopoulos W."/>
            <person name="He G."/>
            <person name="Labutti K."/>
            <person name="Lipzen A."/>
            <person name="Ng V."/>
            <person name="Sandor L."/>
            <person name="Barry K."/>
            <person name="Martinez A.T."/>
            <person name="Xiao Y."/>
            <person name="Gibbons J.G."/>
            <person name="Terashima K."/>
            <person name="Hibbett D.S."/>
            <person name="Grigoriev I.V."/>
        </authorList>
    </citation>
    <scope>NUCLEOTIDE SEQUENCE</scope>
    <source>
        <strain evidence="3">TFB7829</strain>
    </source>
</reference>
<feature type="transmembrane region" description="Helical" evidence="1">
    <location>
        <begin position="50"/>
        <end position="75"/>
    </location>
</feature>
<accession>A0AA38PWM4</accession>
<feature type="transmembrane region" description="Helical" evidence="1">
    <location>
        <begin position="90"/>
        <end position="107"/>
    </location>
</feature>
<proteinExistence type="predicted"/>
<gene>
    <name evidence="3" type="ORF">F5890DRAFT_1475991</name>
</gene>
<evidence type="ECO:0000313" key="3">
    <source>
        <dbReference type="EMBL" id="KAJ3982666.1"/>
    </source>
</evidence>
<evidence type="ECO:0000256" key="1">
    <source>
        <dbReference type="SAM" id="Phobius"/>
    </source>
</evidence>